<comment type="caution">
    <text evidence="12">Lacks conserved residue(s) required for the propagation of feature annotation.</text>
</comment>
<dbReference type="GO" id="GO:0031408">
    <property type="term" value="P:oxylipin biosynthetic process"/>
    <property type="evidence" value="ECO:0007669"/>
    <property type="project" value="UniProtKB-UniRule"/>
</dbReference>
<keyword evidence="9 13" id="KW-0408">Iron</keyword>
<dbReference type="EMBL" id="JAVXUO010001133">
    <property type="protein sequence ID" value="KAK2985670.1"/>
    <property type="molecule type" value="Genomic_DNA"/>
</dbReference>
<evidence type="ECO:0000256" key="13">
    <source>
        <dbReference type="RuleBase" id="RU003974"/>
    </source>
</evidence>
<dbReference type="SMART" id="SM00308">
    <property type="entry name" value="LH2"/>
    <property type="match status" value="1"/>
</dbReference>
<evidence type="ECO:0000256" key="5">
    <source>
        <dbReference type="ARBA" id="ARBA00022767"/>
    </source>
</evidence>
<dbReference type="GO" id="GO:0006633">
    <property type="term" value="P:fatty acid biosynthetic process"/>
    <property type="evidence" value="ECO:0007669"/>
    <property type="project" value="UniProtKB-KW"/>
</dbReference>
<dbReference type="GO" id="GO:0016702">
    <property type="term" value="F:oxidoreductase activity, acting on single donors with incorporation of molecular oxygen, incorporation of two atoms of oxygen"/>
    <property type="evidence" value="ECO:0007669"/>
    <property type="project" value="InterPro"/>
</dbReference>
<dbReference type="GO" id="GO:0034440">
    <property type="term" value="P:lipid oxidation"/>
    <property type="evidence" value="ECO:0007669"/>
    <property type="project" value="InterPro"/>
</dbReference>
<name>A0AA88RN15_9ASTE</name>
<evidence type="ECO:0000259" key="16">
    <source>
        <dbReference type="PROSITE" id="PS50095"/>
    </source>
</evidence>
<evidence type="ECO:0000259" key="17">
    <source>
        <dbReference type="PROSITE" id="PS51393"/>
    </source>
</evidence>
<feature type="region of interest" description="Disordered" evidence="15">
    <location>
        <begin position="259"/>
        <end position="298"/>
    </location>
</feature>
<comment type="similarity">
    <text evidence="2 13">Belongs to the lipoxygenase family.</text>
</comment>
<dbReference type="PANTHER" id="PTHR11771">
    <property type="entry name" value="LIPOXYGENASE"/>
    <property type="match status" value="1"/>
</dbReference>
<evidence type="ECO:0000256" key="12">
    <source>
        <dbReference type="PROSITE-ProRule" id="PRU00152"/>
    </source>
</evidence>
<proteinExistence type="inferred from homology"/>
<feature type="domain" description="PLAT" evidence="16">
    <location>
        <begin position="85"/>
        <end position="208"/>
    </location>
</feature>
<keyword evidence="5 14" id="KW-0925">Oxylipin biosynthesis</keyword>
<evidence type="ECO:0000313" key="18">
    <source>
        <dbReference type="EMBL" id="KAK2985670.1"/>
    </source>
</evidence>
<evidence type="ECO:0000256" key="9">
    <source>
        <dbReference type="ARBA" id="ARBA00023004"/>
    </source>
</evidence>
<dbReference type="GO" id="GO:0046872">
    <property type="term" value="F:metal ion binding"/>
    <property type="evidence" value="ECO:0007669"/>
    <property type="project" value="UniProtKB-UniRule"/>
</dbReference>
<dbReference type="InterPro" id="IPR001246">
    <property type="entry name" value="LipOase_plant"/>
</dbReference>
<protein>
    <recommendedName>
        <fullName evidence="14">Lipoxygenase</fullName>
        <ecNumber evidence="14">1.13.11.-</ecNumber>
    </recommendedName>
</protein>
<keyword evidence="11 14" id="KW-0275">Fatty acid biosynthesis</keyword>
<reference evidence="18" key="1">
    <citation type="submission" date="2022-12" db="EMBL/GenBank/DDBJ databases">
        <title>Draft genome assemblies for two species of Escallonia (Escalloniales).</title>
        <authorList>
            <person name="Chanderbali A."/>
            <person name="Dervinis C."/>
            <person name="Anghel I."/>
            <person name="Soltis D."/>
            <person name="Soltis P."/>
            <person name="Zapata F."/>
        </authorList>
    </citation>
    <scope>NUCLEOTIDE SEQUENCE</scope>
    <source>
        <strain evidence="18">UCBG92.1500</strain>
        <tissue evidence="18">Leaf</tissue>
    </source>
</reference>
<accession>A0AA88RN15</accession>
<dbReference type="InterPro" id="IPR042057">
    <property type="entry name" value="Lipoxy_PLAT/LH2"/>
</dbReference>
<keyword evidence="6" id="KW-0276">Fatty acid metabolism</keyword>
<comment type="caution">
    <text evidence="18">The sequence shown here is derived from an EMBL/GenBank/DDBJ whole genome shotgun (WGS) entry which is preliminary data.</text>
</comment>
<feature type="domain" description="Lipoxygenase" evidence="17">
    <location>
        <begin position="211"/>
        <end position="1039"/>
    </location>
</feature>
<dbReference type="Gene3D" id="2.60.60.20">
    <property type="entry name" value="PLAT/LH2 domain"/>
    <property type="match status" value="1"/>
</dbReference>
<gene>
    <name evidence="18" type="ORF">RJ640_026354</name>
</gene>
<comment type="function">
    <text evidence="14">Plant lipoxygenase may be involved in a number of diverse aspects of plant physiology including growth and development, pest resistance, and senescence or responses to wounding.</text>
</comment>
<keyword evidence="3 14" id="KW-0444">Lipid biosynthesis</keyword>
<dbReference type="PROSITE" id="PS50095">
    <property type="entry name" value="PLAT"/>
    <property type="match status" value="1"/>
</dbReference>
<evidence type="ECO:0000256" key="3">
    <source>
        <dbReference type="ARBA" id="ARBA00022516"/>
    </source>
</evidence>
<dbReference type="Pfam" id="PF00305">
    <property type="entry name" value="Lipoxygenase"/>
    <property type="match status" value="2"/>
</dbReference>
<dbReference type="Gene3D" id="1.20.245.10">
    <property type="entry name" value="Lipoxygenase-1, Domain 5"/>
    <property type="match status" value="1"/>
</dbReference>
<feature type="compositionally biased region" description="Polar residues" evidence="15">
    <location>
        <begin position="284"/>
        <end position="298"/>
    </location>
</feature>
<dbReference type="Gene3D" id="3.10.450.60">
    <property type="match status" value="2"/>
</dbReference>
<organism evidence="18 19">
    <name type="scientific">Escallonia rubra</name>
    <dbReference type="NCBI Taxonomy" id="112253"/>
    <lineage>
        <taxon>Eukaryota</taxon>
        <taxon>Viridiplantae</taxon>
        <taxon>Streptophyta</taxon>
        <taxon>Embryophyta</taxon>
        <taxon>Tracheophyta</taxon>
        <taxon>Spermatophyta</taxon>
        <taxon>Magnoliopsida</taxon>
        <taxon>eudicotyledons</taxon>
        <taxon>Gunneridae</taxon>
        <taxon>Pentapetalae</taxon>
        <taxon>asterids</taxon>
        <taxon>campanulids</taxon>
        <taxon>Escalloniales</taxon>
        <taxon>Escalloniaceae</taxon>
        <taxon>Escallonia</taxon>
    </lineage>
</organism>
<evidence type="ECO:0000256" key="11">
    <source>
        <dbReference type="ARBA" id="ARBA00023160"/>
    </source>
</evidence>
<dbReference type="InterPro" id="IPR013819">
    <property type="entry name" value="LipOase_C"/>
</dbReference>
<evidence type="ECO:0000256" key="7">
    <source>
        <dbReference type="ARBA" id="ARBA00022964"/>
    </source>
</evidence>
<dbReference type="PRINTS" id="PR00468">
    <property type="entry name" value="PLTLPOXGNASE"/>
</dbReference>
<evidence type="ECO:0000313" key="19">
    <source>
        <dbReference type="Proteomes" id="UP001187471"/>
    </source>
</evidence>
<dbReference type="InterPro" id="IPR020833">
    <property type="entry name" value="LipOase_Fe_BS"/>
</dbReference>
<dbReference type="InterPro" id="IPR020834">
    <property type="entry name" value="LipOase_CS"/>
</dbReference>
<dbReference type="Pfam" id="PF01477">
    <property type="entry name" value="PLAT"/>
    <property type="match status" value="1"/>
</dbReference>
<dbReference type="AlphaFoldDB" id="A0AA88RN15"/>
<comment type="pathway">
    <text evidence="14">Lipid metabolism; oxylipin biosynthesis.</text>
</comment>
<dbReference type="InterPro" id="IPR036226">
    <property type="entry name" value="LipOase_C_sf"/>
</dbReference>
<dbReference type="InterPro" id="IPR027433">
    <property type="entry name" value="Lipoxygenase_dom_3"/>
</dbReference>
<dbReference type="PROSITE" id="PS00711">
    <property type="entry name" value="LIPOXYGENASE_1"/>
    <property type="match status" value="1"/>
</dbReference>
<dbReference type="FunFam" id="1.20.245.10:FF:000002">
    <property type="entry name" value="Lipoxygenase"/>
    <property type="match status" value="1"/>
</dbReference>
<dbReference type="SUPFAM" id="SSF49723">
    <property type="entry name" value="Lipase/lipooxygenase domain (PLAT/LH2 domain)"/>
    <property type="match status" value="1"/>
</dbReference>
<keyword evidence="19" id="KW-1185">Reference proteome</keyword>
<evidence type="ECO:0000256" key="15">
    <source>
        <dbReference type="SAM" id="MobiDB-lite"/>
    </source>
</evidence>
<dbReference type="CDD" id="cd01751">
    <property type="entry name" value="PLAT_LH2"/>
    <property type="match status" value="1"/>
</dbReference>
<dbReference type="Proteomes" id="UP001187471">
    <property type="component" value="Unassembled WGS sequence"/>
</dbReference>
<sequence>MLKTRSFSPETLFSWHKPFGNDTTPVSVTPKPVFHRKKNNFRVRRNARNIKAISPILTPTPTTTPVETRTPQKVTAVVTVQKPGFLTNIRWSKVQDDLTEVFGRTLLLEFFSAELDPETGSEKETIKGYARRAGQDEDDNVKYEFAFVLPSEFGDIGAVRVVNEIHIEMYFKNIKVLDSSNGDVCLNMSCNSWVQSKFVSPEKRTFFTNKSYLPFETPSGLNKLRQDDLKAVRGNGEGERKSSERIYDYDVYNDIGDPDSPDTVRPVLGGNEHPYPRRCRTGRPKSTNDLSSETRSSSNYVPRDEAFSAVKQRTFYRKTAYSVLQVLLPILLREIRNGDVGFPNFTAIDTLYEQEDTEFTVQSNGIIGYLLIQLAKIILRFDIPEVVKRDYFSWFTDEEFSRETLAGLNPCSLQLVTDWPLRSKLDPEIYGSPESLITKKLVEQEIGGFMTLEEVMQNPSCIRSSQQGGGAEEEVTAGIRGGVGAATMMWQRRLGGGGRGGLDQGCDGGKREATVVVEGRVGEIRGLVVSGEADGLYMDGGGGGLQKAEGCDDEGVRQLGRNCRVEFYNQSLPRNMPQDLIRYFHHGHRLKRSNILNMQALEKKKLFMLDYNDLLLPYVNEIRELEGTTLYGSRTLFFLTEKGTLRPLAIELTRPPGNGKPQWKHVYRPCTDATGSWLWKLAKAQVLAQESGYHQLVSHWLRTHCAMEPYIIATNRQLSTMHPIYRLLHPHCRFTMEINALARQSLINAGGIIESSFSPGKYSMQLSSAVYELQWRFDQQALPADLIARGMAQEDPTSPHNLKLTIEDYPFANDGLILWDAINEWVTDYVKHYYPNESLVKSDQELHAWWKEIRTVGHEDKKEGWPTLKTPEDLIGILTTIIWVASGHHSAVNFGQYAYAGYFPNRPTIARNKMPNEDPSDEEWTSFLENPDGELLKCYPSQIQATQVMAVLDILSNHSPDEEYIGANISPSWEENLYIKSAFEVFKAKIELLGNTIDERNEDNSLKNRFGAGVVPYELLKPMSEKGVTGMGVPNSISI</sequence>
<evidence type="ECO:0000256" key="8">
    <source>
        <dbReference type="ARBA" id="ARBA00023002"/>
    </source>
</evidence>
<evidence type="ECO:0000256" key="14">
    <source>
        <dbReference type="RuleBase" id="RU003975"/>
    </source>
</evidence>
<dbReference type="InterPro" id="IPR036392">
    <property type="entry name" value="PLAT/LH2_dom_sf"/>
</dbReference>
<dbReference type="PRINTS" id="PR00087">
    <property type="entry name" value="LIPOXYGENASE"/>
</dbReference>
<dbReference type="InterPro" id="IPR001024">
    <property type="entry name" value="PLAT/LH2_dom"/>
</dbReference>
<evidence type="ECO:0000256" key="6">
    <source>
        <dbReference type="ARBA" id="ARBA00022832"/>
    </source>
</evidence>
<dbReference type="Gene3D" id="4.10.372.10">
    <property type="entry name" value="Lipoxygenase-1, Domain 3"/>
    <property type="match status" value="1"/>
</dbReference>
<keyword evidence="7 13" id="KW-0223">Dioxygenase</keyword>
<keyword evidence="8 13" id="KW-0560">Oxidoreductase</keyword>
<dbReference type="Gene3D" id="4.10.375.10">
    <property type="entry name" value="Lipoxygenase-1, Domain 2"/>
    <property type="match status" value="1"/>
</dbReference>
<dbReference type="PROSITE" id="PS51393">
    <property type="entry name" value="LIPOXYGENASE_3"/>
    <property type="match status" value="1"/>
</dbReference>
<dbReference type="InterPro" id="IPR000907">
    <property type="entry name" value="LipOase"/>
</dbReference>
<evidence type="ECO:0000256" key="4">
    <source>
        <dbReference type="ARBA" id="ARBA00022723"/>
    </source>
</evidence>
<evidence type="ECO:0000256" key="1">
    <source>
        <dbReference type="ARBA" id="ARBA00001962"/>
    </source>
</evidence>
<comment type="cofactor">
    <cofactor evidence="1 13">
        <name>Fe cation</name>
        <dbReference type="ChEBI" id="CHEBI:24875"/>
    </cofactor>
</comment>
<evidence type="ECO:0000256" key="2">
    <source>
        <dbReference type="ARBA" id="ARBA00009419"/>
    </source>
</evidence>
<keyword evidence="10" id="KW-0443">Lipid metabolism</keyword>
<keyword evidence="4 13" id="KW-0479">Metal-binding</keyword>
<dbReference type="EC" id="1.13.11.-" evidence="14"/>
<dbReference type="SUPFAM" id="SSF48484">
    <property type="entry name" value="Lipoxigenase"/>
    <property type="match status" value="2"/>
</dbReference>
<dbReference type="PROSITE" id="PS00081">
    <property type="entry name" value="LIPOXYGENASE_2"/>
    <property type="match status" value="1"/>
</dbReference>
<evidence type="ECO:0000256" key="10">
    <source>
        <dbReference type="ARBA" id="ARBA00023098"/>
    </source>
</evidence>